<organism evidence="2 3">
    <name type="scientific">Actinoplanes subglobosus</name>
    <dbReference type="NCBI Taxonomy" id="1547892"/>
    <lineage>
        <taxon>Bacteria</taxon>
        <taxon>Bacillati</taxon>
        <taxon>Actinomycetota</taxon>
        <taxon>Actinomycetes</taxon>
        <taxon>Micromonosporales</taxon>
        <taxon>Micromonosporaceae</taxon>
        <taxon>Actinoplanes</taxon>
    </lineage>
</organism>
<reference evidence="3" key="1">
    <citation type="journal article" date="2019" name="Int. J. Syst. Evol. Microbiol.">
        <title>The Global Catalogue of Microorganisms (GCM) 10K type strain sequencing project: providing services to taxonomists for standard genome sequencing and annotation.</title>
        <authorList>
            <consortium name="The Broad Institute Genomics Platform"/>
            <consortium name="The Broad Institute Genome Sequencing Center for Infectious Disease"/>
            <person name="Wu L."/>
            <person name="Ma J."/>
        </authorList>
    </citation>
    <scope>NUCLEOTIDE SEQUENCE [LARGE SCALE GENOMIC DNA]</scope>
    <source>
        <strain evidence="3">TBRC 5832</strain>
    </source>
</reference>
<evidence type="ECO:0000313" key="3">
    <source>
        <dbReference type="Proteomes" id="UP001595867"/>
    </source>
</evidence>
<protein>
    <submittedName>
        <fullName evidence="2">Phage holin family protein</fullName>
    </submittedName>
</protein>
<keyword evidence="1" id="KW-0472">Membrane</keyword>
<dbReference type="InterPro" id="IPR009937">
    <property type="entry name" value="Phage_holin_3_6"/>
</dbReference>
<dbReference type="Proteomes" id="UP001595867">
    <property type="component" value="Unassembled WGS sequence"/>
</dbReference>
<feature type="transmembrane region" description="Helical" evidence="1">
    <location>
        <begin position="57"/>
        <end position="80"/>
    </location>
</feature>
<proteinExistence type="predicted"/>
<dbReference type="Pfam" id="PF07332">
    <property type="entry name" value="Phage_holin_3_6"/>
    <property type="match status" value="1"/>
</dbReference>
<dbReference type="EMBL" id="JBHSBL010000026">
    <property type="protein sequence ID" value="MFC4071042.1"/>
    <property type="molecule type" value="Genomic_DNA"/>
</dbReference>
<evidence type="ECO:0000313" key="2">
    <source>
        <dbReference type="EMBL" id="MFC4071042.1"/>
    </source>
</evidence>
<feature type="transmembrane region" description="Helical" evidence="1">
    <location>
        <begin position="86"/>
        <end position="107"/>
    </location>
</feature>
<comment type="caution">
    <text evidence="2">The sequence shown here is derived from an EMBL/GenBank/DDBJ whole genome shotgun (WGS) entry which is preliminary data.</text>
</comment>
<evidence type="ECO:0000256" key="1">
    <source>
        <dbReference type="SAM" id="Phobius"/>
    </source>
</evidence>
<keyword evidence="3" id="KW-1185">Reference proteome</keyword>
<sequence>MQDGGTMTHTDARTDQSTAELVSRLSEQVTTLVRDELALARIEMTEKGKRAGKGAGLLGGAGVIALYGVGALLLTAGAALSLAMPVWAAALIVTVALFCGAGIAAIAGRREIRQAVPPTPEAAIASGRRDVNEFMAAARRGTPS</sequence>
<gene>
    <name evidence="2" type="ORF">ACFO0C_39445</name>
</gene>
<keyword evidence="1" id="KW-0812">Transmembrane</keyword>
<accession>A0ABV8J3G9</accession>
<keyword evidence="1" id="KW-1133">Transmembrane helix</keyword>
<dbReference type="RefSeq" id="WP_378071983.1">
    <property type="nucleotide sequence ID" value="NZ_JBHSBL010000026.1"/>
</dbReference>
<name>A0ABV8J3G9_9ACTN</name>